<dbReference type="InterPro" id="IPR002182">
    <property type="entry name" value="NB-ARC"/>
</dbReference>
<reference evidence="4 5" key="1">
    <citation type="submission" date="2024-01" db="EMBL/GenBank/DDBJ databases">
        <title>Genome assemblies of Stephania.</title>
        <authorList>
            <person name="Yang L."/>
        </authorList>
    </citation>
    <scope>NUCLEOTIDE SEQUENCE [LARGE SCALE GENOMIC DNA]</scope>
    <source>
        <strain evidence="4">JXDWG</strain>
        <tissue evidence="4">Leaf</tissue>
    </source>
</reference>
<dbReference type="GO" id="GO:0043531">
    <property type="term" value="F:ADP binding"/>
    <property type="evidence" value="ECO:0007669"/>
    <property type="project" value="InterPro"/>
</dbReference>
<dbReference type="SUPFAM" id="SSF52540">
    <property type="entry name" value="P-loop containing nucleoside triphosphate hydrolases"/>
    <property type="match status" value="1"/>
</dbReference>
<proteinExistence type="predicted"/>
<dbReference type="PANTHER" id="PTHR23155:SF1205">
    <property type="entry name" value="DISEASE RESISTANCE PROTEIN RPM1"/>
    <property type="match status" value="1"/>
</dbReference>
<dbReference type="InterPro" id="IPR032675">
    <property type="entry name" value="LRR_dom_sf"/>
</dbReference>
<dbReference type="PRINTS" id="PR00364">
    <property type="entry name" value="DISEASERSIST"/>
</dbReference>
<dbReference type="InterPro" id="IPR027417">
    <property type="entry name" value="P-loop_NTPase"/>
</dbReference>
<dbReference type="Gene3D" id="3.40.50.300">
    <property type="entry name" value="P-loop containing nucleotide triphosphate hydrolases"/>
    <property type="match status" value="1"/>
</dbReference>
<dbReference type="AlphaFoldDB" id="A0AAP0E701"/>
<dbReference type="SUPFAM" id="SSF52058">
    <property type="entry name" value="L domain-like"/>
    <property type="match status" value="1"/>
</dbReference>
<dbReference type="Proteomes" id="UP001419268">
    <property type="component" value="Unassembled WGS sequence"/>
</dbReference>
<dbReference type="Pfam" id="PF23559">
    <property type="entry name" value="WHD_DRP"/>
    <property type="match status" value="1"/>
</dbReference>
<keyword evidence="1" id="KW-0611">Plant defense</keyword>
<keyword evidence="5" id="KW-1185">Reference proteome</keyword>
<comment type="caution">
    <text evidence="4">The sequence shown here is derived from an EMBL/GenBank/DDBJ whole genome shotgun (WGS) entry which is preliminary data.</text>
</comment>
<evidence type="ECO:0000259" key="2">
    <source>
        <dbReference type="Pfam" id="PF00931"/>
    </source>
</evidence>
<evidence type="ECO:0000256" key="1">
    <source>
        <dbReference type="ARBA" id="ARBA00022821"/>
    </source>
</evidence>
<dbReference type="Pfam" id="PF00931">
    <property type="entry name" value="NB-ARC"/>
    <property type="match status" value="1"/>
</dbReference>
<sequence length="402" mass="46249">MPFHWNDLGLIQAYVMQKLGRKRFLLVLDDVRGDQGKWNLLENSLKSKIKGSSIIITTRFKKVTSTMGTIPPHRLGGLSEDDCWSLFSYYAFGSKGKIKQNLVSIGQDIVKKCSGSPLAARTLGSLLRLRSDENQWTIAKFGNLKEMKNPIMTTLKLSFHNLSARSRQCFAYCSLFPKDYCMQKEELVHLWLANGLLQFDIGDMEPEDMGENVFCELMLHPFFQDIREDNEGNITTFKVHDLLHDLASLVMKSERPRVIEVGMESDVNYHHYKIKPRHLSIILLPLPLRASFDLIHRFFLSSHRHLRTLLLFSRHSEALLHLSPRDISTLSGLKYLRVFNGSGNFTLETLPPTFRKLKLLRYLNLSRCYLSSLPAEPFCGMENLQIFYLSYNGEIKTIPDSI</sequence>
<dbReference type="InterPro" id="IPR058922">
    <property type="entry name" value="WHD_DRP"/>
</dbReference>
<dbReference type="Gene3D" id="1.10.10.10">
    <property type="entry name" value="Winged helix-like DNA-binding domain superfamily/Winged helix DNA-binding domain"/>
    <property type="match status" value="1"/>
</dbReference>
<gene>
    <name evidence="4" type="ORF">Scep_030300</name>
</gene>
<dbReference type="InterPro" id="IPR001611">
    <property type="entry name" value="Leu-rich_rpt"/>
</dbReference>
<dbReference type="EMBL" id="JBBNAG010000013">
    <property type="protein sequence ID" value="KAK9083829.1"/>
    <property type="molecule type" value="Genomic_DNA"/>
</dbReference>
<protein>
    <recommendedName>
        <fullName evidence="6">NB-ARC domain-containing protein</fullName>
    </recommendedName>
</protein>
<name>A0AAP0E701_9MAGN</name>
<accession>A0AAP0E701</accession>
<organism evidence="4 5">
    <name type="scientific">Stephania cephalantha</name>
    <dbReference type="NCBI Taxonomy" id="152367"/>
    <lineage>
        <taxon>Eukaryota</taxon>
        <taxon>Viridiplantae</taxon>
        <taxon>Streptophyta</taxon>
        <taxon>Embryophyta</taxon>
        <taxon>Tracheophyta</taxon>
        <taxon>Spermatophyta</taxon>
        <taxon>Magnoliopsida</taxon>
        <taxon>Ranunculales</taxon>
        <taxon>Menispermaceae</taxon>
        <taxon>Menispermoideae</taxon>
        <taxon>Cissampelideae</taxon>
        <taxon>Stephania</taxon>
    </lineage>
</organism>
<feature type="domain" description="NB-ARC" evidence="2">
    <location>
        <begin position="13"/>
        <end position="93"/>
    </location>
</feature>
<evidence type="ECO:0000313" key="4">
    <source>
        <dbReference type="EMBL" id="KAK9083829.1"/>
    </source>
</evidence>
<evidence type="ECO:0000259" key="3">
    <source>
        <dbReference type="Pfam" id="PF23559"/>
    </source>
</evidence>
<dbReference type="InterPro" id="IPR044974">
    <property type="entry name" value="Disease_R_plants"/>
</dbReference>
<dbReference type="Pfam" id="PF13855">
    <property type="entry name" value="LRR_8"/>
    <property type="match status" value="1"/>
</dbReference>
<feature type="domain" description="Disease resistance protein winged helix" evidence="3">
    <location>
        <begin position="175"/>
        <end position="247"/>
    </location>
</feature>
<evidence type="ECO:0000313" key="5">
    <source>
        <dbReference type="Proteomes" id="UP001419268"/>
    </source>
</evidence>
<dbReference type="Gene3D" id="3.80.10.10">
    <property type="entry name" value="Ribonuclease Inhibitor"/>
    <property type="match status" value="1"/>
</dbReference>
<dbReference type="PANTHER" id="PTHR23155">
    <property type="entry name" value="DISEASE RESISTANCE PROTEIN RP"/>
    <property type="match status" value="1"/>
</dbReference>
<dbReference type="InterPro" id="IPR036388">
    <property type="entry name" value="WH-like_DNA-bd_sf"/>
</dbReference>
<evidence type="ECO:0008006" key="6">
    <source>
        <dbReference type="Google" id="ProtNLM"/>
    </source>
</evidence>
<dbReference type="GO" id="GO:0098542">
    <property type="term" value="P:defense response to other organism"/>
    <property type="evidence" value="ECO:0007669"/>
    <property type="project" value="TreeGrafter"/>
</dbReference>